<gene>
    <name evidence="1" type="ORF">O6H91_09G059200</name>
</gene>
<evidence type="ECO:0000313" key="2">
    <source>
        <dbReference type="Proteomes" id="UP001162992"/>
    </source>
</evidence>
<dbReference type="EMBL" id="CM055100">
    <property type="protein sequence ID" value="KAJ7543937.1"/>
    <property type="molecule type" value="Genomic_DNA"/>
</dbReference>
<reference evidence="2" key="1">
    <citation type="journal article" date="2024" name="Proc. Natl. Acad. Sci. U.S.A.">
        <title>Extraordinary preservation of gene collinearity over three hundred million years revealed in homosporous lycophytes.</title>
        <authorList>
            <person name="Li C."/>
            <person name="Wickell D."/>
            <person name="Kuo L.Y."/>
            <person name="Chen X."/>
            <person name="Nie B."/>
            <person name="Liao X."/>
            <person name="Peng D."/>
            <person name="Ji J."/>
            <person name="Jenkins J."/>
            <person name="Williams M."/>
            <person name="Shu S."/>
            <person name="Plott C."/>
            <person name="Barry K."/>
            <person name="Rajasekar S."/>
            <person name="Grimwood J."/>
            <person name="Han X."/>
            <person name="Sun S."/>
            <person name="Hou Z."/>
            <person name="He W."/>
            <person name="Dai G."/>
            <person name="Sun C."/>
            <person name="Schmutz J."/>
            <person name="Leebens-Mack J.H."/>
            <person name="Li F.W."/>
            <person name="Wang L."/>
        </authorList>
    </citation>
    <scope>NUCLEOTIDE SEQUENCE [LARGE SCALE GENOMIC DNA]</scope>
    <source>
        <strain evidence="2">cv. PW_Plant_1</strain>
    </source>
</reference>
<proteinExistence type="predicted"/>
<keyword evidence="2" id="KW-1185">Reference proteome</keyword>
<protein>
    <submittedName>
        <fullName evidence="1">Uncharacterized protein</fullName>
    </submittedName>
</protein>
<accession>A0ACC2CPN4</accession>
<name>A0ACC2CPN4_DIPCM</name>
<dbReference type="Proteomes" id="UP001162992">
    <property type="component" value="Chromosome 9"/>
</dbReference>
<comment type="caution">
    <text evidence="1">The sequence shown here is derived from an EMBL/GenBank/DDBJ whole genome shotgun (WGS) entry which is preliminary data.</text>
</comment>
<organism evidence="1 2">
    <name type="scientific">Diphasiastrum complanatum</name>
    <name type="common">Issler's clubmoss</name>
    <name type="synonym">Lycopodium complanatum</name>
    <dbReference type="NCBI Taxonomy" id="34168"/>
    <lineage>
        <taxon>Eukaryota</taxon>
        <taxon>Viridiplantae</taxon>
        <taxon>Streptophyta</taxon>
        <taxon>Embryophyta</taxon>
        <taxon>Tracheophyta</taxon>
        <taxon>Lycopodiopsida</taxon>
        <taxon>Lycopodiales</taxon>
        <taxon>Lycopodiaceae</taxon>
        <taxon>Lycopodioideae</taxon>
        <taxon>Diphasiastrum</taxon>
    </lineage>
</organism>
<sequence>MERWRSVAAMEIQTAPLLIAHQHARSEDLSKFNCSLHSSCRGGSGYKDLARKQNSYVTICCAFQQASSYNLLYSSCLHLQVQYASGRVRLNFSTNSFVKSLILVNIKHGNTFSNPITAKSKSGPAAKLEPKQKIRNKGKGRGKEQEKSIGRSDYRTESSKLQKDRIVFENRDDEGSVQGFAALAALKAQLLQNSTTSESLPKYSHLQSHVQDRTTSNQEDFKLPSPTYIRNNLISLPEEVSTKLPRKVSDSDMKSKPLPESTSDDRVSSEAKIQIYLSNLPTQLTTKEFNTIMQSVPGLSSWKLMVNQTGSCRGYGFCELNPHSDGELAIELLSRMSIHGKPIFAKFSNSGISGPNYAQQSVKNNNYILTSDLLNPSNKSKEQVQTCTTDSQMATRTQRLMEEKGPSGVGRALSKEVYIVDQTSKVPPQALQHLEKQTGNGCSSMGESILEAIKKATIERSKSSRRSKKVSRRERKIIDDESRRDFHHHVGKVQPITIKPEWASELKCLEASLAALKKVL</sequence>
<evidence type="ECO:0000313" key="1">
    <source>
        <dbReference type="EMBL" id="KAJ7543937.1"/>
    </source>
</evidence>